<dbReference type="Proteomes" id="UP001319874">
    <property type="component" value="Chromosome 4"/>
</dbReference>
<keyword evidence="2" id="KW-1185">Reference proteome</keyword>
<organism evidence="1 2">
    <name type="scientific">Paraburkholderia terrae</name>
    <dbReference type="NCBI Taxonomy" id="311230"/>
    <lineage>
        <taxon>Bacteria</taxon>
        <taxon>Pseudomonadati</taxon>
        <taxon>Pseudomonadota</taxon>
        <taxon>Betaproteobacteria</taxon>
        <taxon>Burkholderiales</taxon>
        <taxon>Burkholderiaceae</taxon>
        <taxon>Paraburkholderia</taxon>
    </lineage>
</organism>
<accession>A0ABN6JXY0</accession>
<evidence type="ECO:0000313" key="1">
    <source>
        <dbReference type="EMBL" id="BCZ84813.1"/>
    </source>
</evidence>
<name>A0ABN6JXY0_9BURK</name>
<proteinExistence type="predicted"/>
<reference evidence="1 2" key="1">
    <citation type="journal article" date="2022" name="Front. Microbiol.">
        <title>Identification and characterization of a novel class of self-sufficient cytochrome P450 hydroxylase involved in cyclohexanecarboxylate degradation in Paraburkholderia terrae strain KU-64.</title>
        <authorList>
            <person name="Yamamoto T."/>
            <person name="Hasegawa Y."/>
            <person name="Iwaki H."/>
        </authorList>
    </citation>
    <scope>NUCLEOTIDE SEQUENCE [LARGE SCALE GENOMIC DNA]</scope>
    <source>
        <strain evidence="1 2">KU-64</strain>
    </source>
</reference>
<sequence length="75" mass="8472">MYDDIFRRDPTAAVGVELRVRGLHFDGGIEVHGEGVRGCGCTSDRGRDFEHALNVNRLMRHREIHAGDEVELIKI</sequence>
<gene>
    <name evidence="1" type="ORF">PTKU64_84880</name>
</gene>
<evidence type="ECO:0000313" key="2">
    <source>
        <dbReference type="Proteomes" id="UP001319874"/>
    </source>
</evidence>
<dbReference type="EMBL" id="AP024958">
    <property type="protein sequence ID" value="BCZ84813.1"/>
    <property type="molecule type" value="Genomic_DNA"/>
</dbReference>
<protein>
    <submittedName>
        <fullName evidence="1">Uncharacterized protein</fullName>
    </submittedName>
</protein>